<dbReference type="InterPro" id="IPR010406">
    <property type="entry name" value="DUF1003"/>
</dbReference>
<sequence length="189" mass="22016">MYVREKIIDKEVLLMSKPKKDLNATPIISDANAERIDRLVDDYKSHILTQLNARDHRETTRSDRLADKVALFAGSWKFIIIFSVFLVLWMVWNSLTLTNALHFDVAPFILLNLILSFTAAFQAPFIIMSQNRQAIRDKHEAVVDFSINYKAEIEIDDVQRHLHHLELQVADIHEMLQKLHSKQTEQQNP</sequence>
<dbReference type="PANTHER" id="PTHR41386:SF1">
    <property type="entry name" value="MEMBRANE PROTEIN"/>
    <property type="match status" value="1"/>
</dbReference>
<reference evidence="3" key="1">
    <citation type="submission" date="2018-02" db="EMBL/GenBank/DDBJ databases">
        <authorList>
            <person name="Hausmann B."/>
        </authorList>
    </citation>
    <scope>NUCLEOTIDE SEQUENCE [LARGE SCALE GENOMIC DNA]</scope>
    <source>
        <strain evidence="3">Peat soil MAG SbF1</strain>
    </source>
</reference>
<name>A0A2U3L0Y4_9FIRM</name>
<keyword evidence="1" id="KW-0812">Transmembrane</keyword>
<proteinExistence type="predicted"/>
<dbReference type="Proteomes" id="UP000238916">
    <property type="component" value="Unassembled WGS sequence"/>
</dbReference>
<feature type="transmembrane region" description="Helical" evidence="1">
    <location>
        <begin position="108"/>
        <end position="128"/>
    </location>
</feature>
<dbReference type="Pfam" id="PF06210">
    <property type="entry name" value="DUF1003"/>
    <property type="match status" value="1"/>
</dbReference>
<gene>
    <name evidence="2" type="ORF">SBF1_3330007</name>
</gene>
<evidence type="ECO:0000313" key="2">
    <source>
        <dbReference type="EMBL" id="SPF45542.1"/>
    </source>
</evidence>
<accession>A0A2U3L0Y4</accession>
<protein>
    <recommendedName>
        <fullName evidence="4">DUF1003 domain-containing protein</fullName>
    </recommendedName>
</protein>
<dbReference type="PANTHER" id="PTHR41386">
    <property type="entry name" value="INTEGRAL MEMBRANE PROTEIN-RELATED"/>
    <property type="match status" value="1"/>
</dbReference>
<evidence type="ECO:0008006" key="4">
    <source>
        <dbReference type="Google" id="ProtNLM"/>
    </source>
</evidence>
<dbReference type="EMBL" id="OMOF01000261">
    <property type="protein sequence ID" value="SPF45542.1"/>
    <property type="molecule type" value="Genomic_DNA"/>
</dbReference>
<evidence type="ECO:0000313" key="3">
    <source>
        <dbReference type="Proteomes" id="UP000238916"/>
    </source>
</evidence>
<evidence type="ECO:0000256" key="1">
    <source>
        <dbReference type="SAM" id="Phobius"/>
    </source>
</evidence>
<feature type="transmembrane region" description="Helical" evidence="1">
    <location>
        <begin position="69"/>
        <end position="92"/>
    </location>
</feature>
<organism evidence="2 3">
    <name type="scientific">Candidatus Desulfosporosinus infrequens</name>
    <dbReference type="NCBI Taxonomy" id="2043169"/>
    <lineage>
        <taxon>Bacteria</taxon>
        <taxon>Bacillati</taxon>
        <taxon>Bacillota</taxon>
        <taxon>Clostridia</taxon>
        <taxon>Eubacteriales</taxon>
        <taxon>Desulfitobacteriaceae</taxon>
        <taxon>Desulfosporosinus</taxon>
    </lineage>
</organism>
<dbReference type="AlphaFoldDB" id="A0A2U3L0Y4"/>
<keyword evidence="1" id="KW-1133">Transmembrane helix</keyword>
<keyword evidence="1" id="KW-0472">Membrane</keyword>